<sequence>MKLQFLGHSAFYFEAEGIKGIIDPFIPNPLENPLFNKKDLTHIFVTHGHGDHLGDTINISKESGAQVICNFEIAQYLSKYDIECHAMHIGGRATLDFGKVKMTPALHGSGIITKDEIIYGGSPCGFVIDVAGKKLYHAGDTGLTMDMQLLSKENIDVALIPIGGNFTMDIEDAIEAVKFIRPKVTIPMHYNTFPIISAEPLNFKEKVANSEVKLLEAGDVFEF</sequence>
<dbReference type="InterPro" id="IPR050114">
    <property type="entry name" value="UPF0173_UPF0282_UlaG_hydrolase"/>
</dbReference>
<keyword evidence="1 2" id="KW-0378">Hydrolase</keyword>
<dbReference type="RefSeq" id="WP_091541738.1">
    <property type="nucleotide sequence ID" value="NZ_FMUS01000007.1"/>
</dbReference>
<dbReference type="GO" id="GO:0016787">
    <property type="term" value="F:hydrolase activity"/>
    <property type="evidence" value="ECO:0007669"/>
    <property type="project" value="UniProtKB-UniRule"/>
</dbReference>
<evidence type="ECO:0000259" key="3">
    <source>
        <dbReference type="SMART" id="SM00849"/>
    </source>
</evidence>
<dbReference type="PANTHER" id="PTHR43546">
    <property type="entry name" value="UPF0173 METAL-DEPENDENT HYDROLASE MJ1163-RELATED"/>
    <property type="match status" value="1"/>
</dbReference>
<dbReference type="OrthoDB" id="9789133at2"/>
<gene>
    <name evidence="4" type="ORF">SAMN03080606_01473</name>
</gene>
<evidence type="ECO:0000313" key="5">
    <source>
        <dbReference type="Proteomes" id="UP000198636"/>
    </source>
</evidence>
<keyword evidence="5" id="KW-1185">Reference proteome</keyword>
<dbReference type="HAMAP" id="MF_00457">
    <property type="entry name" value="UPF0173"/>
    <property type="match status" value="1"/>
</dbReference>
<dbReference type="SUPFAM" id="SSF56281">
    <property type="entry name" value="Metallo-hydrolase/oxidoreductase"/>
    <property type="match status" value="1"/>
</dbReference>
<dbReference type="EMBL" id="FMUS01000007">
    <property type="protein sequence ID" value="SCY40576.1"/>
    <property type="molecule type" value="Genomic_DNA"/>
</dbReference>
<dbReference type="NCBIfam" id="NF001911">
    <property type="entry name" value="PRK00685.1"/>
    <property type="match status" value="1"/>
</dbReference>
<dbReference type="Proteomes" id="UP000198636">
    <property type="component" value="Unassembled WGS sequence"/>
</dbReference>
<accession>A0A1G5FMV5</accession>
<evidence type="ECO:0000256" key="1">
    <source>
        <dbReference type="ARBA" id="ARBA00022801"/>
    </source>
</evidence>
<dbReference type="Gene3D" id="3.60.15.10">
    <property type="entry name" value="Ribonuclease Z/Hydroxyacylglutathione hydrolase-like"/>
    <property type="match status" value="1"/>
</dbReference>
<dbReference type="Pfam" id="PF12706">
    <property type="entry name" value="Lactamase_B_2"/>
    <property type="match status" value="1"/>
</dbReference>
<dbReference type="InterPro" id="IPR001279">
    <property type="entry name" value="Metallo-B-lactamas"/>
</dbReference>
<dbReference type="InterPro" id="IPR022877">
    <property type="entry name" value="UPF0173"/>
</dbReference>
<name>A0A1G5FMV5_9FIRM</name>
<proteinExistence type="inferred from homology"/>
<evidence type="ECO:0000313" key="4">
    <source>
        <dbReference type="EMBL" id="SCY40576.1"/>
    </source>
</evidence>
<evidence type="ECO:0000256" key="2">
    <source>
        <dbReference type="HAMAP-Rule" id="MF_00457"/>
    </source>
</evidence>
<comment type="similarity">
    <text evidence="2">Belongs to the UPF0173 family.</text>
</comment>
<feature type="domain" description="Metallo-beta-lactamase" evidence="3">
    <location>
        <begin position="7"/>
        <end position="189"/>
    </location>
</feature>
<dbReference type="SMART" id="SM00849">
    <property type="entry name" value="Lactamase_B"/>
    <property type="match status" value="1"/>
</dbReference>
<dbReference type="STRING" id="1120976.SAMN03080606_01473"/>
<dbReference type="AlphaFoldDB" id="A0A1G5FMV5"/>
<protein>
    <recommendedName>
        <fullName evidence="2">UPF0173 metal-dependent hydrolase SAMN03080606_01473</fullName>
    </recommendedName>
</protein>
<dbReference type="InterPro" id="IPR036866">
    <property type="entry name" value="RibonucZ/Hydroxyglut_hydro"/>
</dbReference>
<dbReference type="PANTHER" id="PTHR43546:SF3">
    <property type="entry name" value="UPF0173 METAL-DEPENDENT HYDROLASE MJ1163"/>
    <property type="match status" value="1"/>
</dbReference>
<reference evidence="4 5" key="1">
    <citation type="submission" date="2016-10" db="EMBL/GenBank/DDBJ databases">
        <authorList>
            <person name="de Groot N.N."/>
        </authorList>
    </citation>
    <scope>NUCLEOTIDE SEQUENCE [LARGE SCALE GENOMIC DNA]</scope>
    <source>
        <strain evidence="4 5">DSM 18978</strain>
    </source>
</reference>
<organism evidence="4 5">
    <name type="scientific">Alkaliphilus peptidifermentans DSM 18978</name>
    <dbReference type="NCBI Taxonomy" id="1120976"/>
    <lineage>
        <taxon>Bacteria</taxon>
        <taxon>Bacillati</taxon>
        <taxon>Bacillota</taxon>
        <taxon>Clostridia</taxon>
        <taxon>Peptostreptococcales</taxon>
        <taxon>Natronincolaceae</taxon>
        <taxon>Alkaliphilus</taxon>
    </lineage>
</organism>